<keyword evidence="10" id="KW-0614">Plasmid</keyword>
<comment type="similarity">
    <text evidence="1">In the C-terminal section; belongs to the transposase 35 family.</text>
</comment>
<dbReference type="Pfam" id="PF12323">
    <property type="entry name" value="HTH_OrfB_IS605"/>
    <property type="match status" value="1"/>
</dbReference>
<feature type="domain" description="Cas12f1-like TNB" evidence="8">
    <location>
        <begin position="328"/>
        <end position="395"/>
    </location>
</feature>
<dbReference type="NCBIfam" id="NF040570">
    <property type="entry name" value="guided_TnpB"/>
    <property type="match status" value="1"/>
</dbReference>
<proteinExistence type="inferred from homology"/>
<feature type="domain" description="Probable transposase IS891/IS1136/IS1341" evidence="7">
    <location>
        <begin position="194"/>
        <end position="316"/>
    </location>
</feature>
<evidence type="ECO:0000259" key="7">
    <source>
        <dbReference type="Pfam" id="PF01385"/>
    </source>
</evidence>
<organism evidence="10 11">
    <name type="scientific">Bacteroides fragilis</name>
    <dbReference type="NCBI Taxonomy" id="817"/>
    <lineage>
        <taxon>Bacteria</taxon>
        <taxon>Pseudomonadati</taxon>
        <taxon>Bacteroidota</taxon>
        <taxon>Bacteroidia</taxon>
        <taxon>Bacteroidales</taxon>
        <taxon>Bacteroidaceae</taxon>
        <taxon>Bacteroides</taxon>
    </lineage>
</organism>
<dbReference type="InterPro" id="IPR001959">
    <property type="entry name" value="Transposase"/>
</dbReference>
<evidence type="ECO:0000256" key="6">
    <source>
        <dbReference type="ARBA" id="ARBA00023172"/>
    </source>
</evidence>
<accession>A0AAE6EX49</accession>
<sequence length="441" mass="50875">MTSISHKIEIKPNNKQKTYFRKAFGCSRLAYNWGLSEWQRRYKAGEKVSTYDLKKSFNAIKKEQFPFVTEVTKYAVQQPFINLGKAFTKFFSDLKKGVVSYPQFKKKRDNSGSFYIGGDQIALSFANFNSKRFKGIPHNERQKRQYLKVPNLGWVKMTEAVRFIGKINGVVISQEGNRYHASFSMEITEEEYRRTHPQTTRTKQRCLGIDLGVKSAILLSDGISIENPKHIKKQEKKITRLSRQLSKRGHARTKQERLLGVQKSSNYRKLSVRLCNVQRKVANMRRDFIQKVTTLFTVYYSHIGMEDLNVKGMMRNYRLARAISDVGFGEFRRQIEYKSTFNGVTVTIADRFYPSSKTCSICGDVKVKLKLSERIFRCQKCGTVIDRDYNASLNLLSLITQKRVGTDYPELTPADLAALLFLFAKNGIITSKVETGMQHEL</sequence>
<evidence type="ECO:0000256" key="4">
    <source>
        <dbReference type="ARBA" id="ARBA00022833"/>
    </source>
</evidence>
<keyword evidence="3" id="KW-0479">Metal-binding</keyword>
<dbReference type="GO" id="GO:0006310">
    <property type="term" value="P:DNA recombination"/>
    <property type="evidence" value="ECO:0007669"/>
    <property type="project" value="UniProtKB-KW"/>
</dbReference>
<evidence type="ECO:0000256" key="2">
    <source>
        <dbReference type="ARBA" id="ARBA00022578"/>
    </source>
</evidence>
<evidence type="ECO:0000256" key="1">
    <source>
        <dbReference type="ARBA" id="ARBA00008761"/>
    </source>
</evidence>
<dbReference type="Pfam" id="PF07282">
    <property type="entry name" value="Cas12f1-like_TNB"/>
    <property type="match status" value="1"/>
</dbReference>
<dbReference type="GO" id="GO:0032196">
    <property type="term" value="P:transposition"/>
    <property type="evidence" value="ECO:0007669"/>
    <property type="project" value="UniProtKB-KW"/>
</dbReference>
<dbReference type="InterPro" id="IPR010095">
    <property type="entry name" value="Cas12f1-like_TNB"/>
</dbReference>
<gene>
    <name evidence="10" type="ORF">EC80_023420</name>
</gene>
<evidence type="ECO:0000256" key="5">
    <source>
        <dbReference type="ARBA" id="ARBA00023125"/>
    </source>
</evidence>
<dbReference type="Pfam" id="PF01385">
    <property type="entry name" value="OrfB_IS605"/>
    <property type="match status" value="1"/>
</dbReference>
<dbReference type="Proteomes" id="UP000036847">
    <property type="component" value="Plasmid pBFS01_1"/>
</dbReference>
<dbReference type="AlphaFoldDB" id="A0AAE6EX49"/>
<evidence type="ECO:0000256" key="3">
    <source>
        <dbReference type="ARBA" id="ARBA00022723"/>
    </source>
</evidence>
<name>A0AAE6EX49_BACFG</name>
<dbReference type="NCBIfam" id="TIGR01766">
    <property type="entry name" value="IS200/IS605 family accessory protein TnpB-like domain"/>
    <property type="match status" value="1"/>
</dbReference>
<reference evidence="10 11" key="1">
    <citation type="submission" date="2019-03" db="EMBL/GenBank/DDBJ databases">
        <title>Complete genome assembly of MDR B. fragilis.</title>
        <authorList>
            <person name="Sydenham T.V."/>
            <person name="Hasman H."/>
            <person name="Justesen U.S."/>
        </authorList>
    </citation>
    <scope>NUCLEOTIDE SEQUENCE [LARGE SCALE GENOMIC DNA]</scope>
    <source>
        <strain evidence="10 11">DCMSKEJBY0001B</strain>
        <plasmid evidence="10 11">pBFS01_1</plasmid>
    </source>
</reference>
<keyword evidence="4" id="KW-0862">Zinc</keyword>
<geneLocation type="plasmid" evidence="10 11">
    <name>pBFS01_1</name>
</geneLocation>
<dbReference type="InterPro" id="IPR021027">
    <property type="entry name" value="Transposase_put_HTH"/>
</dbReference>
<dbReference type="GO" id="GO:0003677">
    <property type="term" value="F:DNA binding"/>
    <property type="evidence" value="ECO:0007669"/>
    <property type="project" value="UniProtKB-KW"/>
</dbReference>
<evidence type="ECO:0000259" key="9">
    <source>
        <dbReference type="Pfam" id="PF12323"/>
    </source>
</evidence>
<evidence type="ECO:0000313" key="11">
    <source>
        <dbReference type="Proteomes" id="UP000036847"/>
    </source>
</evidence>
<dbReference type="EMBL" id="CP036547">
    <property type="protein sequence ID" value="QCQ47748.1"/>
    <property type="molecule type" value="Genomic_DNA"/>
</dbReference>
<keyword evidence="5" id="KW-0238">DNA-binding</keyword>
<keyword evidence="6" id="KW-0233">DNA recombination</keyword>
<evidence type="ECO:0000313" key="10">
    <source>
        <dbReference type="EMBL" id="QCQ47748.1"/>
    </source>
</evidence>
<dbReference type="GO" id="GO:0046872">
    <property type="term" value="F:metal ion binding"/>
    <property type="evidence" value="ECO:0007669"/>
    <property type="project" value="UniProtKB-KW"/>
</dbReference>
<feature type="domain" description="Transposase putative helix-turn-helix" evidence="9">
    <location>
        <begin position="1"/>
        <end position="47"/>
    </location>
</feature>
<keyword evidence="2" id="KW-0815">Transposition</keyword>
<dbReference type="RefSeq" id="WP_032535476.1">
    <property type="nucleotide sequence ID" value="NZ_CP036540.1"/>
</dbReference>
<evidence type="ECO:0000259" key="8">
    <source>
        <dbReference type="Pfam" id="PF07282"/>
    </source>
</evidence>
<protein>
    <submittedName>
        <fullName evidence="10">Transposase</fullName>
    </submittedName>
</protein>